<feature type="region of interest" description="Disordered" evidence="1">
    <location>
        <begin position="1"/>
        <end position="32"/>
    </location>
</feature>
<name>A0A2P5DQF6_PARAD</name>
<organism evidence="2 3">
    <name type="scientific">Parasponia andersonii</name>
    <name type="common">Sponia andersonii</name>
    <dbReference type="NCBI Taxonomy" id="3476"/>
    <lineage>
        <taxon>Eukaryota</taxon>
        <taxon>Viridiplantae</taxon>
        <taxon>Streptophyta</taxon>
        <taxon>Embryophyta</taxon>
        <taxon>Tracheophyta</taxon>
        <taxon>Spermatophyta</taxon>
        <taxon>Magnoliopsida</taxon>
        <taxon>eudicotyledons</taxon>
        <taxon>Gunneridae</taxon>
        <taxon>Pentapetalae</taxon>
        <taxon>rosids</taxon>
        <taxon>fabids</taxon>
        <taxon>Rosales</taxon>
        <taxon>Cannabaceae</taxon>
        <taxon>Parasponia</taxon>
    </lineage>
</organism>
<proteinExistence type="predicted"/>
<keyword evidence="3" id="KW-1185">Reference proteome</keyword>
<sequence>MFSHATSDKQCRQHLTGENQQQHGTQSFPSLNSEERFAIIELQI</sequence>
<gene>
    <name evidence="2" type="ORF">PanWU01x14_041420</name>
</gene>
<evidence type="ECO:0000313" key="2">
    <source>
        <dbReference type="EMBL" id="PON75517.1"/>
    </source>
</evidence>
<comment type="caution">
    <text evidence="2">The sequence shown here is derived from an EMBL/GenBank/DDBJ whole genome shotgun (WGS) entry which is preliminary data.</text>
</comment>
<dbReference type="Proteomes" id="UP000237105">
    <property type="component" value="Unassembled WGS sequence"/>
</dbReference>
<dbReference type="EMBL" id="JXTB01000023">
    <property type="protein sequence ID" value="PON75517.1"/>
    <property type="molecule type" value="Genomic_DNA"/>
</dbReference>
<accession>A0A2P5DQF6</accession>
<feature type="compositionally biased region" description="Polar residues" evidence="1">
    <location>
        <begin position="16"/>
        <end position="32"/>
    </location>
</feature>
<evidence type="ECO:0000313" key="3">
    <source>
        <dbReference type="Proteomes" id="UP000237105"/>
    </source>
</evidence>
<dbReference type="AlphaFoldDB" id="A0A2P5DQF6"/>
<evidence type="ECO:0000256" key="1">
    <source>
        <dbReference type="SAM" id="MobiDB-lite"/>
    </source>
</evidence>
<protein>
    <submittedName>
        <fullName evidence="2">Uncharacterized protein</fullName>
    </submittedName>
</protein>
<reference evidence="3" key="1">
    <citation type="submission" date="2016-06" db="EMBL/GenBank/DDBJ databases">
        <title>Parallel loss of symbiosis genes in relatives of nitrogen-fixing non-legume Parasponia.</title>
        <authorList>
            <person name="Van Velzen R."/>
            <person name="Holmer R."/>
            <person name="Bu F."/>
            <person name="Rutten L."/>
            <person name="Van Zeijl A."/>
            <person name="Liu W."/>
            <person name="Santuari L."/>
            <person name="Cao Q."/>
            <person name="Sharma T."/>
            <person name="Shen D."/>
            <person name="Roswanjaya Y."/>
            <person name="Wardhani T."/>
            <person name="Kalhor M.S."/>
            <person name="Jansen J."/>
            <person name="Van den Hoogen J."/>
            <person name="Gungor B."/>
            <person name="Hartog M."/>
            <person name="Hontelez J."/>
            <person name="Verver J."/>
            <person name="Yang W.-C."/>
            <person name="Schijlen E."/>
            <person name="Repin R."/>
            <person name="Schilthuizen M."/>
            <person name="Schranz E."/>
            <person name="Heidstra R."/>
            <person name="Miyata K."/>
            <person name="Fedorova E."/>
            <person name="Kohlen W."/>
            <person name="Bisseling T."/>
            <person name="Smit S."/>
            <person name="Geurts R."/>
        </authorList>
    </citation>
    <scope>NUCLEOTIDE SEQUENCE [LARGE SCALE GENOMIC DNA]</scope>
    <source>
        <strain evidence="3">cv. WU1-14</strain>
    </source>
</reference>
<feature type="compositionally biased region" description="Basic and acidic residues" evidence="1">
    <location>
        <begin position="1"/>
        <end position="11"/>
    </location>
</feature>